<dbReference type="SMART" id="SM00347">
    <property type="entry name" value="HTH_MARR"/>
    <property type="match status" value="1"/>
</dbReference>
<feature type="domain" description="HTH marR-type" evidence="1">
    <location>
        <begin position="29"/>
        <end position="128"/>
    </location>
</feature>
<dbReference type="Gene3D" id="1.10.10.10">
    <property type="entry name" value="Winged helix-like DNA-binding domain superfamily/Winged helix DNA-binding domain"/>
    <property type="match status" value="1"/>
</dbReference>
<evidence type="ECO:0000313" key="2">
    <source>
        <dbReference type="EMBL" id="KQC85575.1"/>
    </source>
</evidence>
<evidence type="ECO:0000313" key="3">
    <source>
        <dbReference type="Proteomes" id="UP000050833"/>
    </source>
</evidence>
<evidence type="ECO:0000259" key="1">
    <source>
        <dbReference type="SMART" id="SM00347"/>
    </source>
</evidence>
<sequence length="151" mass="17396">MHSDEKPVISKPLLEFNKFYKELNDLYHETALNAGLSESSFDILYSVFELGDGCLQSDIQKISFLPKQTINSSIHKLEKEGYIYFSDGKGRSKHINLTPTGKLLIQEKIYPIVKCENNSFSSLNKEEQKLLLSMCKKYIISLHNEFNKLNE</sequence>
<dbReference type="InterPro" id="IPR000835">
    <property type="entry name" value="HTH_MarR-typ"/>
</dbReference>
<dbReference type="GO" id="GO:0003700">
    <property type="term" value="F:DNA-binding transcription factor activity"/>
    <property type="evidence" value="ECO:0007669"/>
    <property type="project" value="InterPro"/>
</dbReference>
<dbReference type="Proteomes" id="UP000050833">
    <property type="component" value="Unassembled WGS sequence"/>
</dbReference>
<dbReference type="InterPro" id="IPR036390">
    <property type="entry name" value="WH_DNA-bd_sf"/>
</dbReference>
<name>A0AAW3JT65_9FIRM</name>
<dbReference type="InterPro" id="IPR036388">
    <property type="entry name" value="WH-like_DNA-bd_sf"/>
</dbReference>
<proteinExistence type="predicted"/>
<dbReference type="SUPFAM" id="SSF46785">
    <property type="entry name" value="Winged helix' DNA-binding domain"/>
    <property type="match status" value="1"/>
</dbReference>
<organism evidence="2 3">
    <name type="scientific">Butyribacter intestini</name>
    <dbReference type="NCBI Taxonomy" id="1703332"/>
    <lineage>
        <taxon>Bacteria</taxon>
        <taxon>Bacillati</taxon>
        <taxon>Bacillota</taxon>
        <taxon>Clostridia</taxon>
        <taxon>Lachnospirales</taxon>
        <taxon>Lachnospiraceae</taxon>
        <taxon>Butyribacter</taxon>
    </lineage>
</organism>
<accession>A0AAW3JT65</accession>
<protein>
    <submittedName>
        <fullName evidence="2">MarR family transcriptional regulator</fullName>
    </submittedName>
</protein>
<keyword evidence="3" id="KW-1185">Reference proteome</keyword>
<comment type="caution">
    <text evidence="2">The sequence shown here is derived from an EMBL/GenBank/DDBJ whole genome shotgun (WGS) entry which is preliminary data.</text>
</comment>
<gene>
    <name evidence="2" type="ORF">APZ18_07485</name>
</gene>
<reference evidence="2 3" key="1">
    <citation type="submission" date="2015-10" db="EMBL/GenBank/DDBJ databases">
        <title>Butyribacter intestini gen. nov., sp. nov., a butyric acid-producing bacterium of the family Lachnospiraceae isolated from the human faeces.</title>
        <authorList>
            <person name="Zou Y."/>
            <person name="Xue W."/>
            <person name="Luo G."/>
            <person name="Lv M."/>
        </authorList>
    </citation>
    <scope>NUCLEOTIDE SEQUENCE [LARGE SCALE GENOMIC DNA]</scope>
    <source>
        <strain evidence="2 3">TF01-11</strain>
    </source>
</reference>
<dbReference type="EMBL" id="LLKB01000005">
    <property type="protein sequence ID" value="KQC85575.1"/>
    <property type="molecule type" value="Genomic_DNA"/>
</dbReference>
<dbReference type="Pfam" id="PF12802">
    <property type="entry name" value="MarR_2"/>
    <property type="match status" value="1"/>
</dbReference>
<dbReference type="AlphaFoldDB" id="A0AAW3JT65"/>